<evidence type="ECO:0000313" key="2">
    <source>
        <dbReference type="EMBL" id="KAB1253066.1"/>
    </source>
</evidence>
<reference evidence="2 3" key="1">
    <citation type="journal article" date="2019" name="Mol. Ecol. Resour.">
        <title>Improving Illumina assemblies with Hi-C and long reads: an example with the North African dromedary.</title>
        <authorList>
            <person name="Elbers J.P."/>
            <person name="Rogers M.F."/>
            <person name="Perelman P.L."/>
            <person name="Proskuryakova A.A."/>
            <person name="Serdyukova N.A."/>
            <person name="Johnson W.E."/>
            <person name="Horin P."/>
            <person name="Corander J."/>
            <person name="Murphy D."/>
            <person name="Burger P.A."/>
        </authorList>
    </citation>
    <scope>NUCLEOTIDE SEQUENCE [LARGE SCALE GENOMIC DNA]</scope>
    <source>
        <strain evidence="2">Drom800</strain>
        <tissue evidence="2">Blood</tissue>
    </source>
</reference>
<dbReference type="AlphaFoldDB" id="A0A5N4C2I6"/>
<protein>
    <submittedName>
        <fullName evidence="2">ATPase inhibitor</fullName>
    </submittedName>
</protein>
<dbReference type="Gene3D" id="1.20.5.500">
    <property type="entry name" value="Single helix bin"/>
    <property type="match status" value="1"/>
</dbReference>
<evidence type="ECO:0000313" key="3">
    <source>
        <dbReference type="Proteomes" id="UP000299084"/>
    </source>
</evidence>
<dbReference type="SUPFAM" id="SSF64602">
    <property type="entry name" value="F1 ATPase inhibitor, IF1, C-terminal domain"/>
    <property type="match status" value="1"/>
</dbReference>
<organism evidence="2 3">
    <name type="scientific">Camelus dromedarius</name>
    <name type="common">Dromedary</name>
    <name type="synonym">Arabian camel</name>
    <dbReference type="NCBI Taxonomy" id="9838"/>
    <lineage>
        <taxon>Eukaryota</taxon>
        <taxon>Metazoa</taxon>
        <taxon>Chordata</taxon>
        <taxon>Craniata</taxon>
        <taxon>Vertebrata</taxon>
        <taxon>Euteleostomi</taxon>
        <taxon>Mammalia</taxon>
        <taxon>Eutheria</taxon>
        <taxon>Laurasiatheria</taxon>
        <taxon>Artiodactyla</taxon>
        <taxon>Tylopoda</taxon>
        <taxon>Camelidae</taxon>
        <taxon>Camelus</taxon>
    </lineage>
</organism>
<sequence>MFIAALFTIAKTWKQPKCPSTEDWIKKPTKLGSTLVIKNKESLGGAARASLTAMAAKALAVRTRFSVWSVWAMGSRGFSSDPPDNVCPSEGAVQDVGGAFGKREQAEEERNF</sequence>
<comment type="caution">
    <text evidence="2">The sequence shown here is derived from an EMBL/GenBank/DDBJ whole genome shotgun (WGS) entry which is preliminary data.</text>
</comment>
<gene>
    <name evidence="2" type="ORF">Cadr_000002798</name>
</gene>
<dbReference type="STRING" id="9838.ENSCDRP00005019056"/>
<name>A0A5N4C2I6_CAMDR</name>
<feature type="region of interest" description="Disordered" evidence="1">
    <location>
        <begin position="78"/>
        <end position="112"/>
    </location>
</feature>
<dbReference type="Proteomes" id="UP000299084">
    <property type="component" value="Unassembled WGS sequence"/>
</dbReference>
<proteinExistence type="predicted"/>
<dbReference type="EMBL" id="JWIN03000037">
    <property type="protein sequence ID" value="KAB1253066.1"/>
    <property type="molecule type" value="Genomic_DNA"/>
</dbReference>
<accession>A0A5N4C2I6</accession>
<evidence type="ECO:0000256" key="1">
    <source>
        <dbReference type="SAM" id="MobiDB-lite"/>
    </source>
</evidence>
<feature type="compositionally biased region" description="Basic and acidic residues" evidence="1">
    <location>
        <begin position="101"/>
        <end position="112"/>
    </location>
</feature>
<keyword evidence="3" id="KW-1185">Reference proteome</keyword>